<dbReference type="InterPro" id="IPR006439">
    <property type="entry name" value="HAD-SF_hydro_IA"/>
</dbReference>
<dbReference type="EC" id="3.1.3.-" evidence="5"/>
<dbReference type="InterPro" id="IPR023198">
    <property type="entry name" value="PGP-like_dom2"/>
</dbReference>
<dbReference type="PANTHER" id="PTHR46470">
    <property type="entry name" value="N-ACYLNEURAMINATE-9-PHOSPHATASE"/>
    <property type="match status" value="1"/>
</dbReference>
<dbReference type="SFLD" id="SFLDS00003">
    <property type="entry name" value="Haloacid_Dehalogenase"/>
    <property type="match status" value="1"/>
</dbReference>
<dbReference type="NCBIfam" id="TIGR01509">
    <property type="entry name" value="HAD-SF-IA-v3"/>
    <property type="match status" value="1"/>
</dbReference>
<dbReference type="SFLD" id="SFLDG01129">
    <property type="entry name" value="C1.5:_HAD__Beta-PGM__Phosphata"/>
    <property type="match status" value="1"/>
</dbReference>
<reference evidence="6 7" key="1">
    <citation type="submission" date="2017-11" db="EMBL/GenBank/DDBJ databases">
        <authorList>
            <person name="Founou R.C."/>
            <person name="Founou L."/>
            <person name="Allam M."/>
            <person name="Ismail A."/>
            <person name="Essack S.Y."/>
        </authorList>
    </citation>
    <scope>NUCLEOTIDE SEQUENCE [LARGE SCALE GENOMIC DNA]</scope>
    <source>
        <strain evidence="6 7">G811N2B1</strain>
    </source>
</reference>
<dbReference type="Pfam" id="PF00702">
    <property type="entry name" value="Hydrolase"/>
    <property type="match status" value="1"/>
</dbReference>
<keyword evidence="3 6" id="KW-0378">Hydrolase</keyword>
<comment type="caution">
    <text evidence="6">The sequence shown here is derived from an EMBL/GenBank/DDBJ whole genome shotgun (WGS) entry which is preliminary data.</text>
</comment>
<dbReference type="AlphaFoldDB" id="A0A2A1K9F3"/>
<evidence type="ECO:0000313" key="6">
    <source>
        <dbReference type="EMBL" id="PPJ77900.1"/>
    </source>
</evidence>
<dbReference type="Proteomes" id="UP001269271">
    <property type="component" value="Unassembled WGS sequence"/>
</dbReference>
<name>A0A2A1K9F3_STAHA</name>
<evidence type="ECO:0000256" key="3">
    <source>
        <dbReference type="ARBA" id="ARBA00022801"/>
    </source>
</evidence>
<dbReference type="Gene3D" id="3.40.50.1000">
    <property type="entry name" value="HAD superfamily/HAD-like"/>
    <property type="match status" value="1"/>
</dbReference>
<dbReference type="KEGG" id="shh:ShL2_00357"/>
<dbReference type="GO" id="GO:0044281">
    <property type="term" value="P:small molecule metabolic process"/>
    <property type="evidence" value="ECO:0007669"/>
    <property type="project" value="UniProtKB-ARBA"/>
</dbReference>
<accession>A0A2A1K9F3</accession>
<dbReference type="NCBIfam" id="TIGR01549">
    <property type="entry name" value="HAD-SF-IA-v1"/>
    <property type="match status" value="1"/>
</dbReference>
<evidence type="ECO:0000256" key="4">
    <source>
        <dbReference type="ARBA" id="ARBA00022842"/>
    </source>
</evidence>
<dbReference type="STRING" id="1283.ShL2_00357"/>
<dbReference type="PANTHER" id="PTHR46470:SF2">
    <property type="entry name" value="GLYCERALDEHYDE 3-PHOSPHATE PHOSPHATASE"/>
    <property type="match status" value="1"/>
</dbReference>
<dbReference type="GO" id="GO:0016791">
    <property type="term" value="F:phosphatase activity"/>
    <property type="evidence" value="ECO:0007669"/>
    <property type="project" value="TreeGrafter"/>
</dbReference>
<dbReference type="RefSeq" id="WP_033079713.1">
    <property type="nucleotide sequence ID" value="NZ_CABMHO010000014.1"/>
</dbReference>
<dbReference type="Gene3D" id="1.10.150.240">
    <property type="entry name" value="Putative phosphatase, domain 2"/>
    <property type="match status" value="1"/>
</dbReference>
<evidence type="ECO:0000313" key="8">
    <source>
        <dbReference type="Proteomes" id="UP001269271"/>
    </source>
</evidence>
<proteinExistence type="predicted"/>
<organism evidence="6 7">
    <name type="scientific">Staphylococcus haemolyticus</name>
    <dbReference type="NCBI Taxonomy" id="1283"/>
    <lineage>
        <taxon>Bacteria</taxon>
        <taxon>Bacillati</taxon>
        <taxon>Bacillota</taxon>
        <taxon>Bacilli</taxon>
        <taxon>Bacillales</taxon>
        <taxon>Staphylococcaceae</taxon>
        <taxon>Staphylococcus</taxon>
    </lineage>
</organism>
<keyword evidence="2" id="KW-0479">Metal-binding</keyword>
<dbReference type="InterPro" id="IPR036412">
    <property type="entry name" value="HAD-like_sf"/>
</dbReference>
<gene>
    <name evidence="6" type="ORF">CV019_01095</name>
    <name evidence="5" type="ORF">RO950_02020</name>
</gene>
<dbReference type="EMBL" id="PGWX01000114">
    <property type="protein sequence ID" value="PPJ77900.1"/>
    <property type="molecule type" value="Genomic_DNA"/>
</dbReference>
<evidence type="ECO:0000256" key="1">
    <source>
        <dbReference type="ARBA" id="ARBA00001946"/>
    </source>
</evidence>
<keyword evidence="8" id="KW-1185">Reference proteome</keyword>
<dbReference type="InterPro" id="IPR023214">
    <property type="entry name" value="HAD_sf"/>
</dbReference>
<keyword evidence="4" id="KW-0460">Magnesium</keyword>
<evidence type="ECO:0000313" key="5">
    <source>
        <dbReference type="EMBL" id="MDT4285799.1"/>
    </source>
</evidence>
<evidence type="ECO:0000313" key="7">
    <source>
        <dbReference type="Proteomes" id="UP000238153"/>
    </source>
</evidence>
<dbReference type="EMBL" id="JAVSOO010000003">
    <property type="protein sequence ID" value="MDT4285799.1"/>
    <property type="molecule type" value="Genomic_DNA"/>
</dbReference>
<evidence type="ECO:0000256" key="2">
    <source>
        <dbReference type="ARBA" id="ARBA00022723"/>
    </source>
</evidence>
<dbReference type="GO" id="GO:0046872">
    <property type="term" value="F:metal ion binding"/>
    <property type="evidence" value="ECO:0007669"/>
    <property type="project" value="UniProtKB-KW"/>
</dbReference>
<dbReference type="SUPFAM" id="SSF56784">
    <property type="entry name" value="HAD-like"/>
    <property type="match status" value="1"/>
</dbReference>
<sequence>MIKKVKLVIFDLDNTLFSFNKLWIKANKDTFETYTLFKDIDYSDFMKLFKKYDLYFWKQHDEGVITLDELRELRLIKTLQHFDINISREEANEYFESFFTKLLSSITVNRKMNDLLMTLKENVNIAILTNGKIKEQNTKIDNLDIRTIFEKNIFISENIGCEKPYPKAFLNVTSRLNVNPEECLFIGDSYRNDIMGALNVNMAAIWLTNSDKDTELNVKDGLYCCEDNIEVLLKKLLDDEYKDLTIYN</sequence>
<reference evidence="5 8" key="2">
    <citation type="submission" date="2023-08" db="EMBL/GenBank/DDBJ databases">
        <title>Genomic surveillance of Staphylococcus haemolyticus neonatal outbreak in southern France.</title>
        <authorList>
            <person name="Magnan C."/>
            <person name="Morsli M."/>
            <person name="Thiery B."/>
            <person name="Salipante F."/>
            <person name="Attar J."/>
            <person name="Massimo D.M."/>
            <person name="Ory J."/>
            <person name="Pantel A."/>
            <person name="Lavigne J.-P."/>
        </authorList>
    </citation>
    <scope>NUCLEOTIDE SEQUENCE [LARGE SCALE GENOMIC DNA]</scope>
    <source>
        <strain evidence="5 8">NSH026</strain>
    </source>
</reference>
<comment type="cofactor">
    <cofactor evidence="1">
        <name>Mg(2+)</name>
        <dbReference type="ChEBI" id="CHEBI:18420"/>
    </cofactor>
</comment>
<dbReference type="InterPro" id="IPR051400">
    <property type="entry name" value="HAD-like_hydrolase"/>
</dbReference>
<dbReference type="Proteomes" id="UP000238153">
    <property type="component" value="Unassembled WGS sequence"/>
</dbReference>
<protein>
    <submittedName>
        <fullName evidence="6">HAD family hydrolase</fullName>
        <ecNumber evidence="5">3.1.3.-</ecNumber>
    </submittedName>
</protein>